<organism evidence="2 3">
    <name type="scientific">Tectimicrobiota bacterium</name>
    <dbReference type="NCBI Taxonomy" id="2528274"/>
    <lineage>
        <taxon>Bacteria</taxon>
        <taxon>Pseudomonadati</taxon>
        <taxon>Nitrospinota/Tectimicrobiota group</taxon>
        <taxon>Candidatus Tectimicrobiota</taxon>
    </lineage>
</organism>
<evidence type="ECO:0000256" key="1">
    <source>
        <dbReference type="SAM" id="Phobius"/>
    </source>
</evidence>
<evidence type="ECO:0000313" key="3">
    <source>
        <dbReference type="Proteomes" id="UP000712673"/>
    </source>
</evidence>
<protein>
    <submittedName>
        <fullName evidence="2">ABC transporter permease</fullName>
    </submittedName>
</protein>
<sequence>MPGVKRGVRRMLWVCTRSWVGMLGLSLVLAWVLGGLGAPWLAPFPPQATLLPFAPPGTVSEVGT</sequence>
<proteinExistence type="predicted"/>
<dbReference type="Proteomes" id="UP000712673">
    <property type="component" value="Unassembled WGS sequence"/>
</dbReference>
<dbReference type="EMBL" id="VGLS01000124">
    <property type="protein sequence ID" value="MBM3223301.1"/>
    <property type="molecule type" value="Genomic_DNA"/>
</dbReference>
<gene>
    <name evidence="2" type="ORF">FJZ47_05800</name>
</gene>
<name>A0A937W161_UNCTE</name>
<keyword evidence="1" id="KW-0472">Membrane</keyword>
<feature type="non-terminal residue" evidence="2">
    <location>
        <position position="64"/>
    </location>
</feature>
<keyword evidence="1" id="KW-1133">Transmembrane helix</keyword>
<reference evidence="2" key="1">
    <citation type="submission" date="2019-03" db="EMBL/GenBank/DDBJ databases">
        <title>Lake Tanganyika Metagenome-Assembled Genomes (MAGs).</title>
        <authorList>
            <person name="Tran P."/>
        </authorList>
    </citation>
    <scope>NUCLEOTIDE SEQUENCE</scope>
    <source>
        <strain evidence="2">K_DeepCast_65m_m2_066</strain>
    </source>
</reference>
<keyword evidence="1" id="KW-0812">Transmembrane</keyword>
<accession>A0A937W161</accession>
<dbReference type="AlphaFoldDB" id="A0A937W161"/>
<comment type="caution">
    <text evidence="2">The sequence shown here is derived from an EMBL/GenBank/DDBJ whole genome shotgun (WGS) entry which is preliminary data.</text>
</comment>
<evidence type="ECO:0000313" key="2">
    <source>
        <dbReference type="EMBL" id="MBM3223301.1"/>
    </source>
</evidence>
<feature type="transmembrane region" description="Helical" evidence="1">
    <location>
        <begin position="20"/>
        <end position="42"/>
    </location>
</feature>